<dbReference type="InterPro" id="IPR008947">
    <property type="entry name" value="PLipase_C/P1_nuclease_dom_sf"/>
</dbReference>
<name>A0ABV2EDF5_9CAUL</name>
<dbReference type="Gene3D" id="1.10.575.10">
    <property type="entry name" value="P1 Nuclease"/>
    <property type="match status" value="1"/>
</dbReference>
<keyword evidence="3" id="KW-1185">Reference proteome</keyword>
<accession>A0ABV2EDF5</accession>
<feature type="chain" id="PRO_5045099773" description="S1/P1 Nuclease" evidence="1">
    <location>
        <begin position="20"/>
        <end position="332"/>
    </location>
</feature>
<evidence type="ECO:0008006" key="4">
    <source>
        <dbReference type="Google" id="ProtNLM"/>
    </source>
</evidence>
<gene>
    <name evidence="2" type="ORF">ABID41_000158</name>
</gene>
<dbReference type="EMBL" id="JBEPLU010000001">
    <property type="protein sequence ID" value="MET3525063.1"/>
    <property type="molecule type" value="Genomic_DNA"/>
</dbReference>
<sequence>MKAPLIAAALLLMPAQALAWGSSGHRMVGESAMQALPGEVPAFLRNAQAVRDVGELSREPDRSKGAGRIHDHNRDAAHFLDLDEDGKILGGPSFLPLPPTRADYEKGLQTAGLDSWKAGYLPYAIIEQHQQLTKDFGYWRVLSYMAAREKDRVRKAWYVRDLARREALILGAIGELSHYVGDGAQPLHVTVHYNGWGEFPNPEGFTRARIHGPFEGDIVFAGVKPADVSSKMTPLKSCDCPIEQRTVDYLGETATQVIPLYRLEKAGGLASGDPRGAAFAAERLAVGASELRDMIVSAWRASPRATVGWPALRVEDVLAGKADPYDSLYGRD</sequence>
<proteinExistence type="predicted"/>
<keyword evidence="1" id="KW-0732">Signal</keyword>
<protein>
    <recommendedName>
        <fullName evidence="4">S1/P1 Nuclease</fullName>
    </recommendedName>
</protein>
<feature type="signal peptide" evidence="1">
    <location>
        <begin position="1"/>
        <end position="19"/>
    </location>
</feature>
<evidence type="ECO:0000313" key="3">
    <source>
        <dbReference type="Proteomes" id="UP001549110"/>
    </source>
</evidence>
<reference evidence="2 3" key="1">
    <citation type="submission" date="2024-06" db="EMBL/GenBank/DDBJ databases">
        <title>Genomic Encyclopedia of Type Strains, Phase IV (KMG-IV): sequencing the most valuable type-strain genomes for metagenomic binning, comparative biology and taxonomic classification.</title>
        <authorList>
            <person name="Goeker M."/>
        </authorList>
    </citation>
    <scope>NUCLEOTIDE SEQUENCE [LARGE SCALE GENOMIC DNA]</scope>
    <source>
        <strain evidence="2 3">DSM 17809</strain>
    </source>
</reference>
<dbReference type="RefSeq" id="WP_331932767.1">
    <property type="nucleotide sequence ID" value="NZ_JBEPLU010000001.1"/>
</dbReference>
<dbReference type="SUPFAM" id="SSF48537">
    <property type="entry name" value="Phospholipase C/P1 nuclease"/>
    <property type="match status" value="1"/>
</dbReference>
<evidence type="ECO:0000256" key="1">
    <source>
        <dbReference type="SAM" id="SignalP"/>
    </source>
</evidence>
<comment type="caution">
    <text evidence="2">The sequence shown here is derived from an EMBL/GenBank/DDBJ whole genome shotgun (WGS) entry which is preliminary data.</text>
</comment>
<dbReference type="Proteomes" id="UP001549110">
    <property type="component" value="Unassembled WGS sequence"/>
</dbReference>
<organism evidence="2 3">
    <name type="scientific">Phenylobacterium koreense</name>
    <dbReference type="NCBI Taxonomy" id="266125"/>
    <lineage>
        <taxon>Bacteria</taxon>
        <taxon>Pseudomonadati</taxon>
        <taxon>Pseudomonadota</taxon>
        <taxon>Alphaproteobacteria</taxon>
        <taxon>Caulobacterales</taxon>
        <taxon>Caulobacteraceae</taxon>
        <taxon>Phenylobacterium</taxon>
    </lineage>
</organism>
<evidence type="ECO:0000313" key="2">
    <source>
        <dbReference type="EMBL" id="MET3525063.1"/>
    </source>
</evidence>